<keyword evidence="2" id="KW-1185">Reference proteome</keyword>
<dbReference type="RefSeq" id="WP_267144318.1">
    <property type="nucleotide sequence ID" value="NZ_JAODIL010000081.1"/>
</dbReference>
<dbReference type="EMBL" id="JAODIM010000043">
    <property type="protein sequence ID" value="MCU5780479.1"/>
    <property type="molecule type" value="Genomic_DNA"/>
</dbReference>
<evidence type="ECO:0000313" key="1">
    <source>
        <dbReference type="EMBL" id="MCU5780479.1"/>
    </source>
</evidence>
<reference evidence="1" key="1">
    <citation type="submission" date="2022-09" db="EMBL/GenBank/DDBJ databases">
        <title>Winslowiella arboricola sp. nov., isolated from bleeding cankers on broadleaf hosts.</title>
        <authorList>
            <person name="Brady C."/>
            <person name="Kaur S."/>
            <person name="Crampton B."/>
            <person name="Maddock D."/>
            <person name="Arnold D."/>
            <person name="Denman S."/>
        </authorList>
    </citation>
    <scope>NUCLEOTIDE SEQUENCE</scope>
    <source>
        <strain evidence="1">BAC 15a-03b</strain>
    </source>
</reference>
<evidence type="ECO:0000313" key="2">
    <source>
        <dbReference type="Proteomes" id="UP001064262"/>
    </source>
</evidence>
<comment type="caution">
    <text evidence="1">The sequence shown here is derived from an EMBL/GenBank/DDBJ whole genome shotgun (WGS) entry which is preliminary data.</text>
</comment>
<sequence>MNYADPVDEAAALAELQIEIALRNKKPAPPPSPVCLNGDCGEKSLTGTSYCCPECREDHERELWAISQRRVA</sequence>
<organism evidence="1 2">
    <name type="scientific">Winslowiella arboricola</name>
    <dbReference type="NCBI Taxonomy" id="2978220"/>
    <lineage>
        <taxon>Bacteria</taxon>
        <taxon>Pseudomonadati</taxon>
        <taxon>Pseudomonadota</taxon>
        <taxon>Gammaproteobacteria</taxon>
        <taxon>Enterobacterales</taxon>
        <taxon>Erwiniaceae</taxon>
        <taxon>Winslowiella</taxon>
    </lineage>
</organism>
<dbReference type="Proteomes" id="UP001064262">
    <property type="component" value="Unassembled WGS sequence"/>
</dbReference>
<name>A0A9J6Q2J4_9GAMM</name>
<accession>A0A9J6Q2J4</accession>
<dbReference type="AlphaFoldDB" id="A0A9J6Q2J4"/>
<proteinExistence type="predicted"/>
<protein>
    <submittedName>
        <fullName evidence="1">Uncharacterized protein</fullName>
    </submittedName>
</protein>
<gene>
    <name evidence="1" type="ORF">N5923_23585</name>
</gene>